<dbReference type="KEGG" id="tjr:TherJR_1693"/>
<dbReference type="PANTHER" id="PTHR35276">
    <property type="entry name" value="S-ADENOSYL-L-METHIONINE-DEPENDENT METHYLTRANSFERASES SUPERFAMILY PROTEIN"/>
    <property type="match status" value="1"/>
</dbReference>
<dbReference type="InterPro" id="IPR010719">
    <property type="entry name" value="MnmM_MeTrfase"/>
</dbReference>
<dbReference type="HOGENOM" id="CLU_079190_1_0_9"/>
<dbReference type="Gene3D" id="3.40.50.150">
    <property type="entry name" value="Vaccinia Virus protein VP39"/>
    <property type="match status" value="1"/>
</dbReference>
<dbReference type="Proteomes" id="UP000002377">
    <property type="component" value="Chromosome"/>
</dbReference>
<dbReference type="Pfam" id="PF06962">
    <property type="entry name" value="rRNA_methylase"/>
    <property type="match status" value="1"/>
</dbReference>
<keyword evidence="2" id="KW-1185">Reference proteome</keyword>
<dbReference type="GO" id="GO:0008168">
    <property type="term" value="F:methyltransferase activity"/>
    <property type="evidence" value="ECO:0007669"/>
    <property type="project" value="UniProtKB-KW"/>
</dbReference>
<dbReference type="InterPro" id="IPR029063">
    <property type="entry name" value="SAM-dependent_MTases_sf"/>
</dbReference>
<name>D5X7H2_THEPJ</name>
<dbReference type="PANTHER" id="PTHR35276:SF1">
    <property type="entry name" value="TRNA (MNM(5)S(2)U34)-METHYLTRANSFERASE, CHLOROPLASTIC"/>
    <property type="match status" value="1"/>
</dbReference>
<proteinExistence type="predicted"/>
<dbReference type="AlphaFoldDB" id="D5X7H2"/>
<dbReference type="GO" id="GO:0032259">
    <property type="term" value="P:methylation"/>
    <property type="evidence" value="ECO:0007669"/>
    <property type="project" value="UniProtKB-KW"/>
</dbReference>
<protein>
    <submittedName>
        <fullName evidence="1">Putative rRNA methylase</fullName>
    </submittedName>
</protein>
<dbReference type="eggNOG" id="COG2519">
    <property type="taxonomic scope" value="Bacteria"/>
</dbReference>
<accession>D5X7H2</accession>
<evidence type="ECO:0000313" key="2">
    <source>
        <dbReference type="Proteomes" id="UP000002377"/>
    </source>
</evidence>
<dbReference type="EMBL" id="CP002028">
    <property type="protein sequence ID" value="ADG82542.1"/>
    <property type="molecule type" value="Genomic_DNA"/>
</dbReference>
<dbReference type="STRING" id="635013.TherJR_1693"/>
<gene>
    <name evidence="1" type="ordered locus">TherJR_1693</name>
</gene>
<organism evidence="1 2">
    <name type="scientific">Thermincola potens (strain JR)</name>
    <dbReference type="NCBI Taxonomy" id="635013"/>
    <lineage>
        <taxon>Bacteria</taxon>
        <taxon>Bacillati</taxon>
        <taxon>Bacillota</taxon>
        <taxon>Clostridia</taxon>
        <taxon>Eubacteriales</taxon>
        <taxon>Thermincolaceae</taxon>
        <taxon>Thermincola</taxon>
    </lineage>
</organism>
<reference evidence="1 2" key="1">
    <citation type="submission" date="2010-05" db="EMBL/GenBank/DDBJ databases">
        <title>Complete sequence of Thermincola sp. JR.</title>
        <authorList>
            <consortium name="US DOE Joint Genome Institute"/>
            <person name="Lucas S."/>
            <person name="Copeland A."/>
            <person name="Lapidus A."/>
            <person name="Cheng J.-F."/>
            <person name="Bruce D."/>
            <person name="Goodwin L."/>
            <person name="Pitluck S."/>
            <person name="Chertkov O."/>
            <person name="Detter J.C."/>
            <person name="Han C."/>
            <person name="Tapia R."/>
            <person name="Land M."/>
            <person name="Hauser L."/>
            <person name="Kyrpides N."/>
            <person name="Mikhailova N."/>
            <person name="Hazen T.C."/>
            <person name="Woyke T."/>
        </authorList>
    </citation>
    <scope>NUCLEOTIDE SEQUENCE [LARGE SCALE GENOMIC DNA]</scope>
    <source>
        <strain evidence="1 2">JR</strain>
    </source>
</reference>
<keyword evidence="1" id="KW-0489">Methyltransferase</keyword>
<dbReference type="CDD" id="cd02440">
    <property type="entry name" value="AdoMet_MTases"/>
    <property type="match status" value="1"/>
</dbReference>
<evidence type="ECO:0000313" key="1">
    <source>
        <dbReference type="EMBL" id="ADG82542.1"/>
    </source>
</evidence>
<sequence>MFEMIASPVKVAHLLMGNKIGPGATVIDATVGNGYDTLFLAEAVGVVGRVYGFDIQAEAIENTKLRLLKEGLLERVLLFHEGHENLAHRVTENIDGIMFNLGYLPGGDHRVITKPSTTIMALEGALKLLKPGGLATVVVYPGHEGGADEAQALDEYVAHLPKNAYSCVKITFVNRSRRSPYVLAIEKAQ</sequence>
<dbReference type="SUPFAM" id="SSF53335">
    <property type="entry name" value="S-adenosyl-L-methionine-dependent methyltransferases"/>
    <property type="match status" value="1"/>
</dbReference>
<dbReference type="RefSeq" id="WP_013120556.1">
    <property type="nucleotide sequence ID" value="NC_014152.1"/>
</dbReference>
<keyword evidence="1" id="KW-0808">Transferase</keyword>